<dbReference type="EMBL" id="HACG01035421">
    <property type="protein sequence ID" value="CEK82286.1"/>
    <property type="molecule type" value="Transcribed_RNA"/>
</dbReference>
<protein>
    <submittedName>
        <fullName evidence="13">Uncharacterized protein</fullName>
    </submittedName>
</protein>
<evidence type="ECO:0000313" key="7">
    <source>
        <dbReference type="EMBL" id="CEK82302.1"/>
    </source>
</evidence>
<evidence type="ECO:0000313" key="12">
    <source>
        <dbReference type="EMBL" id="CEK82311.1"/>
    </source>
</evidence>
<evidence type="ECO:0000313" key="4">
    <source>
        <dbReference type="EMBL" id="CEK82295.1"/>
    </source>
</evidence>
<dbReference type="EMBL" id="HACG01035437">
    <property type="protein sequence ID" value="CEK82302.1"/>
    <property type="molecule type" value="Transcribed_RNA"/>
</dbReference>
<reference evidence="13" key="1">
    <citation type="submission" date="2014-12" db="EMBL/GenBank/DDBJ databases">
        <title>Insight into the proteome of Arion vulgaris.</title>
        <authorList>
            <person name="Aradska J."/>
            <person name="Bulat T."/>
            <person name="Smidak R."/>
            <person name="Sarate P."/>
            <person name="Gangsoo J."/>
            <person name="Sialana F."/>
            <person name="Bilban M."/>
            <person name="Lubec G."/>
        </authorList>
    </citation>
    <scope>NUCLEOTIDE SEQUENCE</scope>
    <source>
        <tissue evidence="13">Skin</tissue>
    </source>
</reference>
<dbReference type="EMBL" id="HACG01035444">
    <property type="protein sequence ID" value="CEK82309.1"/>
    <property type="molecule type" value="Transcribed_RNA"/>
</dbReference>
<dbReference type="EMBL" id="HACG01035449">
    <property type="protein sequence ID" value="CEK82314.1"/>
    <property type="molecule type" value="Transcribed_RNA"/>
</dbReference>
<gene>
    <name evidence="13" type="primary">ORF130815</name>
    <name evidence="1" type="synonym">ORF130679</name>
    <name evidence="2" type="synonym">ORF130704</name>
    <name evidence="3" type="synonym">ORF130714</name>
    <name evidence="4" type="synonym">ORF130722</name>
    <name evidence="5" type="synonym">ORF130729</name>
    <name evidence="6" type="synonym">ORF130748</name>
    <name evidence="7" type="synonym">ORF130753</name>
    <name evidence="8" type="synonym">ORF130757</name>
    <name evidence="9" type="synonym">ORF130772</name>
    <name evidence="10" type="synonym">ORF130787</name>
    <name evidence="11" type="synonym">ORF130793</name>
    <name evidence="12" type="synonym">ORF130798</name>
</gene>
<dbReference type="EMBL" id="HACG01035430">
    <property type="protein sequence ID" value="CEK82295.1"/>
    <property type="molecule type" value="Transcribed_RNA"/>
</dbReference>
<evidence type="ECO:0000313" key="11">
    <source>
        <dbReference type="EMBL" id="CEK82310.1"/>
    </source>
</evidence>
<dbReference type="EMBL" id="HACG01035431">
    <property type="protein sequence ID" value="CEK82296.1"/>
    <property type="molecule type" value="Transcribed_RNA"/>
</dbReference>
<evidence type="ECO:0000313" key="5">
    <source>
        <dbReference type="EMBL" id="CEK82296.1"/>
    </source>
</evidence>
<dbReference type="EMBL" id="HACG01035441">
    <property type="protein sequence ID" value="CEK82306.1"/>
    <property type="molecule type" value="Transcribed_RNA"/>
</dbReference>
<evidence type="ECO:0000313" key="6">
    <source>
        <dbReference type="EMBL" id="CEK82301.1"/>
    </source>
</evidence>
<organism evidence="13">
    <name type="scientific">Arion vulgaris</name>
    <dbReference type="NCBI Taxonomy" id="1028688"/>
    <lineage>
        <taxon>Eukaryota</taxon>
        <taxon>Metazoa</taxon>
        <taxon>Spiralia</taxon>
        <taxon>Lophotrochozoa</taxon>
        <taxon>Mollusca</taxon>
        <taxon>Gastropoda</taxon>
        <taxon>Heterobranchia</taxon>
        <taxon>Euthyneura</taxon>
        <taxon>Panpulmonata</taxon>
        <taxon>Eupulmonata</taxon>
        <taxon>Stylommatophora</taxon>
        <taxon>Helicina</taxon>
        <taxon>Arionoidea</taxon>
        <taxon>Arionidae</taxon>
        <taxon>Arion</taxon>
    </lineage>
</organism>
<name>A0A0B7AMQ3_9EUPU</name>
<evidence type="ECO:0000313" key="3">
    <source>
        <dbReference type="EMBL" id="CEK82293.1"/>
    </source>
</evidence>
<evidence type="ECO:0000313" key="1">
    <source>
        <dbReference type="EMBL" id="CEK82286.1"/>
    </source>
</evidence>
<dbReference type="EMBL" id="HACG01035426">
    <property type="protein sequence ID" value="CEK82291.1"/>
    <property type="molecule type" value="Transcribed_RNA"/>
</dbReference>
<dbReference type="EMBL" id="HACG01035445">
    <property type="protein sequence ID" value="CEK82310.1"/>
    <property type="molecule type" value="Transcribed_RNA"/>
</dbReference>
<dbReference type="EMBL" id="HACG01035446">
    <property type="protein sequence ID" value="CEK82311.1"/>
    <property type="molecule type" value="Transcribed_RNA"/>
</dbReference>
<dbReference type="EMBL" id="HACG01035438">
    <property type="protein sequence ID" value="CEK82303.1"/>
    <property type="molecule type" value="Transcribed_RNA"/>
</dbReference>
<dbReference type="EMBL" id="HACG01035436">
    <property type="protein sequence ID" value="CEK82301.1"/>
    <property type="molecule type" value="Transcribed_RNA"/>
</dbReference>
<evidence type="ECO:0000313" key="8">
    <source>
        <dbReference type="EMBL" id="CEK82303.1"/>
    </source>
</evidence>
<evidence type="ECO:0000313" key="2">
    <source>
        <dbReference type="EMBL" id="CEK82291.1"/>
    </source>
</evidence>
<evidence type="ECO:0000313" key="9">
    <source>
        <dbReference type="EMBL" id="CEK82306.1"/>
    </source>
</evidence>
<evidence type="ECO:0000313" key="10">
    <source>
        <dbReference type="EMBL" id="CEK82309.1"/>
    </source>
</evidence>
<sequence>MLLYVCDPIVFTSLKCLQIFLQVKRSFLWSLYLPADISPELVSPESLAPGTT</sequence>
<feature type="non-terminal residue" evidence="13">
    <location>
        <position position="52"/>
    </location>
</feature>
<dbReference type="AlphaFoldDB" id="A0A0B7AMQ3"/>
<evidence type="ECO:0000313" key="13">
    <source>
        <dbReference type="EMBL" id="CEK82314.1"/>
    </source>
</evidence>
<accession>A0A0B7AMQ3</accession>
<dbReference type="EMBL" id="HACG01035428">
    <property type="protein sequence ID" value="CEK82293.1"/>
    <property type="molecule type" value="Transcribed_RNA"/>
</dbReference>
<proteinExistence type="predicted"/>